<sequence>MTRSFARFFSAVCTAFIFFCGISPVASETVVDNTYGWALDMPEGFKLSDATDDGTSYLFSYANVPVVTAIKLYKSGTYESSGQAFDGAVGKLPDGRGEKESFEWRGTDSSLGTFSMTLGGVSYKGWALAVELPLNGTHIAVLCYANERNEKNCEPFILSILNSLAVDRGSYRGAGIVARYAYPAAERKDIELSINGRTIRTSIGAEDEEAADFVIDMEFAVLKMYAASPLWKEAWQRYYRAIFRDSCGRLKRTAFDVQSALMEDAAAVNPEHPDTAFASLLLTWVQGFRYERKINAADFTSLPAALTGSGSDCDTRSLLLCTLLENAGTKCALFVSRDYSHALFGALVPSVSPKENARMSSGGKDFLLGETTAHVSLGLIASDFSDAKKWIAVELP</sequence>
<reference evidence="4 5" key="1">
    <citation type="submission" date="2013-08" db="EMBL/GenBank/DDBJ databases">
        <authorList>
            <person name="Durkin A.S."/>
            <person name="Haft D.R."/>
            <person name="McCorrison J."/>
            <person name="Torralba M."/>
            <person name="Gillis M."/>
            <person name="Haft D.H."/>
            <person name="Methe B."/>
            <person name="Sutton G."/>
            <person name="Nelson K.E."/>
        </authorList>
    </citation>
    <scope>NUCLEOTIDE SEQUENCE [LARGE SCALE GENOMIC DNA]</scope>
    <source>
        <strain evidence="3 5">ATCC 35536</strain>
        <strain evidence="2 4">VPI DR56BR1116</strain>
    </source>
</reference>
<keyword evidence="1" id="KW-0732">Signal</keyword>
<name>U1FJI7_TRESO</name>
<dbReference type="PATRIC" id="fig|1125725.3.peg.2093"/>
<accession>U1FJI7</accession>
<dbReference type="eggNOG" id="ENOG5031DN4">
    <property type="taxonomic scope" value="Bacteria"/>
</dbReference>
<evidence type="ECO:0000313" key="4">
    <source>
        <dbReference type="Proteomes" id="UP000016412"/>
    </source>
</evidence>
<feature type="signal peptide" evidence="1">
    <location>
        <begin position="1"/>
        <end position="28"/>
    </location>
</feature>
<dbReference type="OrthoDB" id="362001at2"/>
<keyword evidence="5" id="KW-1185">Reference proteome</keyword>
<evidence type="ECO:0000313" key="3">
    <source>
        <dbReference type="EMBL" id="ERK03294.1"/>
    </source>
</evidence>
<organism evidence="2 4">
    <name type="scientific">Treponema socranskii subsp. socranskii VPI DR56BR1116 = ATCC 35536</name>
    <dbReference type="NCBI Taxonomy" id="1125725"/>
    <lineage>
        <taxon>Bacteria</taxon>
        <taxon>Pseudomonadati</taxon>
        <taxon>Spirochaetota</taxon>
        <taxon>Spirochaetia</taxon>
        <taxon>Spirochaetales</taxon>
        <taxon>Treponemataceae</taxon>
        <taxon>Treponema</taxon>
    </lineage>
</organism>
<dbReference type="EMBL" id="AVQI01000037">
    <property type="protein sequence ID" value="ERK03294.1"/>
    <property type="molecule type" value="Genomic_DNA"/>
</dbReference>
<dbReference type="EMBL" id="AUZJ01000053">
    <property type="protein sequence ID" value="ERF59948.1"/>
    <property type="molecule type" value="Genomic_DNA"/>
</dbReference>
<dbReference type="Proteomes" id="UP000016412">
    <property type="component" value="Unassembled WGS sequence"/>
</dbReference>
<evidence type="ECO:0000313" key="2">
    <source>
        <dbReference type="EMBL" id="ERF59948.1"/>
    </source>
</evidence>
<gene>
    <name evidence="3" type="ORF">HMPREF0860_2407</name>
    <name evidence="2" type="ORF">HMPREF1325_0567</name>
</gene>
<evidence type="ECO:0008006" key="6">
    <source>
        <dbReference type="Google" id="ProtNLM"/>
    </source>
</evidence>
<comment type="caution">
    <text evidence="2">The sequence shown here is derived from an EMBL/GenBank/DDBJ whole genome shotgun (WGS) entry which is preliminary data.</text>
</comment>
<protein>
    <recommendedName>
        <fullName evidence="6">Transglutaminase-like domain-containing protein</fullName>
    </recommendedName>
</protein>
<proteinExistence type="predicted"/>
<dbReference type="RefSeq" id="WP_021331061.1">
    <property type="nucleotide sequence ID" value="NZ_AUZJ01000053.1"/>
</dbReference>
<dbReference type="AlphaFoldDB" id="U1FJI7"/>
<feature type="chain" id="PRO_5004611885" description="Transglutaminase-like domain-containing protein" evidence="1">
    <location>
        <begin position="29"/>
        <end position="396"/>
    </location>
</feature>
<dbReference type="Proteomes" id="UP000016646">
    <property type="component" value="Unassembled WGS sequence"/>
</dbReference>
<evidence type="ECO:0000313" key="5">
    <source>
        <dbReference type="Proteomes" id="UP000016646"/>
    </source>
</evidence>
<evidence type="ECO:0000256" key="1">
    <source>
        <dbReference type="SAM" id="SignalP"/>
    </source>
</evidence>